<name>A0A445F1Y9_GLYSO</name>
<dbReference type="PANTHER" id="PTHR11757:SF19">
    <property type="entry name" value="PROLYL ENDOPEPTIDASE-LIKE"/>
    <property type="match status" value="1"/>
</dbReference>
<evidence type="ECO:0000313" key="3">
    <source>
        <dbReference type="EMBL" id="RZB42875.1"/>
    </source>
</evidence>
<feature type="compositionally biased region" description="Polar residues" evidence="2">
    <location>
        <begin position="1"/>
        <end position="19"/>
    </location>
</feature>
<keyword evidence="4" id="KW-1185">Reference proteome</keyword>
<accession>A0A445F1Y9</accession>
<dbReference type="GO" id="GO:0005829">
    <property type="term" value="C:cytosol"/>
    <property type="evidence" value="ECO:0007669"/>
    <property type="project" value="TreeGrafter"/>
</dbReference>
<dbReference type="Proteomes" id="UP000289340">
    <property type="component" value="Chromosome 20"/>
</dbReference>
<evidence type="ECO:0000313" key="4">
    <source>
        <dbReference type="Proteomes" id="UP000289340"/>
    </source>
</evidence>
<dbReference type="Gene3D" id="3.40.50.1820">
    <property type="entry name" value="alpha/beta hydrolase"/>
    <property type="match status" value="1"/>
</dbReference>
<protein>
    <submittedName>
        <fullName evidence="3">Protease 2</fullName>
    </submittedName>
</protein>
<keyword evidence="3" id="KW-0378">Hydrolase</keyword>
<dbReference type="GO" id="GO:0006508">
    <property type="term" value="P:proteolysis"/>
    <property type="evidence" value="ECO:0007669"/>
    <property type="project" value="UniProtKB-KW"/>
</dbReference>
<dbReference type="AlphaFoldDB" id="A0A445F1Y9"/>
<keyword evidence="3" id="KW-0645">Protease</keyword>
<organism evidence="3 4">
    <name type="scientific">Glycine soja</name>
    <name type="common">Wild soybean</name>
    <dbReference type="NCBI Taxonomy" id="3848"/>
    <lineage>
        <taxon>Eukaryota</taxon>
        <taxon>Viridiplantae</taxon>
        <taxon>Streptophyta</taxon>
        <taxon>Embryophyta</taxon>
        <taxon>Tracheophyta</taxon>
        <taxon>Spermatophyta</taxon>
        <taxon>Magnoliopsida</taxon>
        <taxon>eudicotyledons</taxon>
        <taxon>Gunneridae</taxon>
        <taxon>Pentapetalae</taxon>
        <taxon>rosids</taxon>
        <taxon>fabids</taxon>
        <taxon>Fabales</taxon>
        <taxon>Fabaceae</taxon>
        <taxon>Papilionoideae</taxon>
        <taxon>50 kb inversion clade</taxon>
        <taxon>NPAAA clade</taxon>
        <taxon>indigoferoid/millettioid clade</taxon>
        <taxon>Phaseoleae</taxon>
        <taxon>Glycine</taxon>
        <taxon>Glycine subgen. Soja</taxon>
    </lineage>
</organism>
<dbReference type="EMBL" id="QZWG01000020">
    <property type="protein sequence ID" value="RZB42875.1"/>
    <property type="molecule type" value="Genomic_DNA"/>
</dbReference>
<feature type="region of interest" description="Disordered" evidence="2">
    <location>
        <begin position="339"/>
        <end position="369"/>
    </location>
</feature>
<proteinExistence type="inferred from homology"/>
<comment type="similarity">
    <text evidence="1">Belongs to the peptidase S9A family.</text>
</comment>
<feature type="compositionally biased region" description="Basic and acidic residues" evidence="2">
    <location>
        <begin position="348"/>
        <end position="363"/>
    </location>
</feature>
<dbReference type="InterPro" id="IPR029058">
    <property type="entry name" value="AB_hydrolase_fold"/>
</dbReference>
<dbReference type="PANTHER" id="PTHR11757">
    <property type="entry name" value="PROTEASE FAMILY S9A OLIGOPEPTIDASE"/>
    <property type="match status" value="1"/>
</dbReference>
<gene>
    <name evidence="3" type="ORF">D0Y65_053465</name>
</gene>
<dbReference type="GO" id="GO:0008236">
    <property type="term" value="F:serine-type peptidase activity"/>
    <property type="evidence" value="ECO:0007669"/>
    <property type="project" value="InterPro"/>
</dbReference>
<comment type="caution">
    <text evidence="3">The sequence shown here is derived from an EMBL/GenBank/DDBJ whole genome shotgun (WGS) entry which is preliminary data.</text>
</comment>
<reference evidence="3 4" key="1">
    <citation type="submission" date="2018-09" db="EMBL/GenBank/DDBJ databases">
        <title>A high-quality reference genome of wild soybean provides a powerful tool to mine soybean genomes.</title>
        <authorList>
            <person name="Xie M."/>
            <person name="Chung C.Y.L."/>
            <person name="Li M.-W."/>
            <person name="Wong F.-L."/>
            <person name="Chan T.-F."/>
            <person name="Lam H.-M."/>
        </authorList>
    </citation>
    <scope>NUCLEOTIDE SEQUENCE [LARGE SCALE GENOMIC DNA]</scope>
    <source>
        <strain evidence="4">cv. W05</strain>
        <tissue evidence="3">Hypocotyl of etiolated seedlings</tissue>
    </source>
</reference>
<evidence type="ECO:0000256" key="1">
    <source>
        <dbReference type="ARBA" id="ARBA00005228"/>
    </source>
</evidence>
<sequence>MDLSHPQSNLSLGFSSSHASPPPRSNPPVSLQLMEPQTGNGNLDVESDDDEDKEVEEFRILGHSMCLKRRRDCDSSSSSFATKRVSVEPTRIMPLCARGVANPSTLELLMTVFREASSDMKLVLENLDHAMPMDMVIGGDERGSFDFVHKSRNDSRIICSKKGNIEDVALVFAQDKDRSLGTSCYLFGSPCNLMHDIHEWGDPRKKEFYFYMKSYSPVDNVKAQNYPYILVTTGLNGNRIWKKGDLTIAKKCLGLALDKTTYAKNLPTAWSSCTNELKAIFKWKKCRVPPPRPGLDETKYYGYHHSHGHNTENYWALKDKIEELIQARYLGHFVKKLDDNPTGARPRGHQDDHNRSQNEDRTLLKNSFL</sequence>
<feature type="region of interest" description="Disordered" evidence="2">
    <location>
        <begin position="1"/>
        <end position="53"/>
    </location>
</feature>
<dbReference type="InterPro" id="IPR051543">
    <property type="entry name" value="Serine_Peptidase_S9A"/>
</dbReference>
<evidence type="ECO:0000256" key="2">
    <source>
        <dbReference type="SAM" id="MobiDB-lite"/>
    </source>
</evidence>